<feature type="domain" description="Opioid growth factor receptor (OGFr) conserved" evidence="1">
    <location>
        <begin position="27"/>
        <end position="145"/>
    </location>
</feature>
<dbReference type="Pfam" id="PF04664">
    <property type="entry name" value="OGFr_N"/>
    <property type="match status" value="1"/>
</dbReference>
<evidence type="ECO:0000313" key="3">
    <source>
        <dbReference type="Proteomes" id="UP000029227"/>
    </source>
</evidence>
<accession>A0A090QQF5</accession>
<dbReference type="PANTHER" id="PTHR14015">
    <property type="entry name" value="OPIOID GROWTH FACTOR RECEPTOR OGFR ZETA-TYPE OPIOID RECEPTOR"/>
    <property type="match status" value="1"/>
</dbReference>
<dbReference type="EMBL" id="BBMN01000003">
    <property type="protein sequence ID" value="GAL04029.1"/>
    <property type="molecule type" value="Genomic_DNA"/>
</dbReference>
<protein>
    <recommendedName>
        <fullName evidence="1">Opioid growth factor receptor (OGFr) conserved domain-containing protein</fullName>
    </recommendedName>
</protein>
<comment type="caution">
    <text evidence="2">The sequence shown here is derived from an EMBL/GenBank/DDBJ whole genome shotgun (WGS) entry which is preliminary data.</text>
</comment>
<dbReference type="STRING" id="754436.JCM19237_2180"/>
<dbReference type="PANTHER" id="PTHR14015:SF2">
    <property type="entry name" value="OPIOID GROWTH FACTOR RECEPTOR (OGFR) CONSERVED DOMAIN-CONTAINING PROTEIN"/>
    <property type="match status" value="1"/>
</dbReference>
<dbReference type="GO" id="GO:0016020">
    <property type="term" value="C:membrane"/>
    <property type="evidence" value="ECO:0007669"/>
    <property type="project" value="InterPro"/>
</dbReference>
<gene>
    <name evidence="2" type="ORF">JCM19237_2180</name>
</gene>
<name>A0A090QQF5_9GAMM</name>
<evidence type="ECO:0000313" key="2">
    <source>
        <dbReference type="EMBL" id="GAL04029.1"/>
    </source>
</evidence>
<reference evidence="2 3" key="1">
    <citation type="journal article" date="2014" name="Genome Announc.">
        <title>Draft Genome Sequences of Two Vibrionaceae Species, Vibrio ponticus C121 and Photobacterium aphoticum C119, Isolated as Coral Reef Microbiota.</title>
        <authorList>
            <person name="Al-saari N."/>
            <person name="Meirelles P.M."/>
            <person name="Mino S."/>
            <person name="Suda W."/>
            <person name="Oshima K."/>
            <person name="Hattori M."/>
            <person name="Ohkuma M."/>
            <person name="Thompson F.L."/>
            <person name="Gomez-Gil B."/>
            <person name="Sawabe T."/>
            <person name="Sawabe T."/>
        </authorList>
    </citation>
    <scope>NUCLEOTIDE SEQUENCE [LARGE SCALE GENOMIC DNA]</scope>
    <source>
        <strain evidence="2 3">JCM 19237</strain>
    </source>
</reference>
<dbReference type="InterPro" id="IPR006757">
    <property type="entry name" value="OGF_rcpt"/>
</dbReference>
<dbReference type="AlphaFoldDB" id="A0A090QQF5"/>
<dbReference type="Proteomes" id="UP000029227">
    <property type="component" value="Unassembled WGS sequence"/>
</dbReference>
<dbReference type="eggNOG" id="COG5533">
    <property type="taxonomic scope" value="Bacteria"/>
</dbReference>
<dbReference type="GO" id="GO:0140625">
    <property type="term" value="F:opioid growth factor receptor activity"/>
    <property type="evidence" value="ECO:0007669"/>
    <property type="project" value="InterPro"/>
</dbReference>
<sequence length="168" mass="18802">MSNIAAFMLGEKPDQLGRYIHEILAFDTFWLEHDHKYIQVLFPIDEGTKFNRHAPLVTDADRTAFANDPALRAAHLQALDKMLAFWGLAREGETITPILPLAPATHVWLKPHDHNQLRLSRVIRSLALLGNPVIAAQLSACLLAAADQTGSVSEKTRYHWQHALKVAV</sequence>
<proteinExistence type="predicted"/>
<organism evidence="2 3">
    <name type="scientific">Photobacterium aphoticum</name>
    <dbReference type="NCBI Taxonomy" id="754436"/>
    <lineage>
        <taxon>Bacteria</taxon>
        <taxon>Pseudomonadati</taxon>
        <taxon>Pseudomonadota</taxon>
        <taxon>Gammaproteobacteria</taxon>
        <taxon>Vibrionales</taxon>
        <taxon>Vibrionaceae</taxon>
        <taxon>Photobacterium</taxon>
    </lineage>
</organism>
<dbReference type="InterPro" id="IPR039574">
    <property type="entry name" value="OGFr"/>
</dbReference>
<evidence type="ECO:0000259" key="1">
    <source>
        <dbReference type="Pfam" id="PF04664"/>
    </source>
</evidence>